<accession>A0AAN9RNB8</accession>
<keyword evidence="3" id="KW-1185">Reference proteome</keyword>
<evidence type="ECO:0000313" key="3">
    <source>
        <dbReference type="Proteomes" id="UP001374584"/>
    </source>
</evidence>
<protein>
    <submittedName>
        <fullName evidence="2">Uncharacterized protein</fullName>
    </submittedName>
</protein>
<gene>
    <name evidence="2" type="ORF">VNO80_03818</name>
</gene>
<name>A0AAN9RNB8_PHACN</name>
<organism evidence="2 3">
    <name type="scientific">Phaseolus coccineus</name>
    <name type="common">Scarlet runner bean</name>
    <name type="synonym">Phaseolus multiflorus</name>
    <dbReference type="NCBI Taxonomy" id="3886"/>
    <lineage>
        <taxon>Eukaryota</taxon>
        <taxon>Viridiplantae</taxon>
        <taxon>Streptophyta</taxon>
        <taxon>Embryophyta</taxon>
        <taxon>Tracheophyta</taxon>
        <taxon>Spermatophyta</taxon>
        <taxon>Magnoliopsida</taxon>
        <taxon>eudicotyledons</taxon>
        <taxon>Gunneridae</taxon>
        <taxon>Pentapetalae</taxon>
        <taxon>rosids</taxon>
        <taxon>fabids</taxon>
        <taxon>Fabales</taxon>
        <taxon>Fabaceae</taxon>
        <taxon>Papilionoideae</taxon>
        <taxon>50 kb inversion clade</taxon>
        <taxon>NPAAA clade</taxon>
        <taxon>indigoferoid/millettioid clade</taxon>
        <taxon>Phaseoleae</taxon>
        <taxon>Phaseolus</taxon>
    </lineage>
</organism>
<evidence type="ECO:0000313" key="2">
    <source>
        <dbReference type="EMBL" id="KAK7378379.1"/>
    </source>
</evidence>
<proteinExistence type="predicted"/>
<evidence type="ECO:0000256" key="1">
    <source>
        <dbReference type="SAM" id="MobiDB-lite"/>
    </source>
</evidence>
<reference evidence="2 3" key="1">
    <citation type="submission" date="2024-01" db="EMBL/GenBank/DDBJ databases">
        <title>The genomes of 5 underutilized Papilionoideae crops provide insights into root nodulation and disease resistanc.</title>
        <authorList>
            <person name="Jiang F."/>
        </authorList>
    </citation>
    <scope>NUCLEOTIDE SEQUENCE [LARGE SCALE GENOMIC DNA]</scope>
    <source>
        <strain evidence="2">JINMINGXINNONG_FW02</strain>
        <tissue evidence="2">Leaves</tissue>
    </source>
</reference>
<comment type="caution">
    <text evidence="2">The sequence shown here is derived from an EMBL/GenBank/DDBJ whole genome shotgun (WGS) entry which is preliminary data.</text>
</comment>
<sequence length="173" mass="19538">MTPTSSTESSNFRFLEHHLFLFQTYRHIDKSWLGFTDLMEDLLIEEHSLMDAMELNRVEKESLHGSKALCPHSCKEKKECSNEACEENGKNGMSRGSYPSQVSYIPHQRKSIEGQNGNTDTVRHSNKTTTTTTTSLPSQPFSLPLIESEKLFVSIGFWEDPVDPILLGSDLGL</sequence>
<feature type="region of interest" description="Disordered" evidence="1">
    <location>
        <begin position="110"/>
        <end position="136"/>
    </location>
</feature>
<dbReference type="Proteomes" id="UP001374584">
    <property type="component" value="Unassembled WGS sequence"/>
</dbReference>
<dbReference type="EMBL" id="JAYMYR010000002">
    <property type="protein sequence ID" value="KAK7378379.1"/>
    <property type="molecule type" value="Genomic_DNA"/>
</dbReference>
<dbReference type="AlphaFoldDB" id="A0AAN9RNB8"/>